<evidence type="ECO:0000256" key="1">
    <source>
        <dbReference type="SAM" id="SignalP"/>
    </source>
</evidence>
<dbReference type="RefSeq" id="WP_076083004.1">
    <property type="nucleotide sequence ID" value="NZ_CP019070.1"/>
</dbReference>
<dbReference type="Pfam" id="PF00415">
    <property type="entry name" value="RCC1"/>
    <property type="match status" value="1"/>
</dbReference>
<feature type="signal peptide" evidence="1">
    <location>
        <begin position="1"/>
        <end position="18"/>
    </location>
</feature>
<keyword evidence="3" id="KW-1185">Reference proteome</keyword>
<keyword evidence="1" id="KW-0732">Signal</keyword>
<dbReference type="InterPro" id="IPR009091">
    <property type="entry name" value="RCC1/BLIP-II"/>
</dbReference>
<dbReference type="KEGG" id="alp:LPB137_00655"/>
<feature type="chain" id="PRO_5013088788" evidence="1">
    <location>
        <begin position="19"/>
        <end position="972"/>
    </location>
</feature>
<sequence length="972" mass="111084">MKFLLLLLLLINISFANSQNISRMNALKKVIQKEEYIALAINKYILQTGTIPKTNLNKLDWEKLDHEDYLGESFNKKNPLTSEDIDVYYDTQTYNFFIRGVVVDIGTEEEPESSYDEDLKYLYNFYKSRIFRVNTIAPLDTTEEKLKKGSQVLYSSTQKEIIKILSSTSDNTIKLDSQECEVSSYYYELKGKELTYKYCKTVDNPITVYQDSPIYVEDYTELEYIKAKIGDKAYAKKDGTWYEYYYQGDTNPPWVAVYLGTAISAADEDENIEDLILSYIPDAKDLVFRQDGGCMLANGDIFCWGNNKYKKAGIENYGQLDTSLSPDYVNTPVMLKVQIDDTTEINGITRYDKNWYNNPYRVKFEKMSMNSTNVCGISPIFSYSVDGIAKKIGGDLYCNGSISSTYFEDIEEEVKSTSILKKNRFFALGKDDKLNNDNEIYLQDIVMVEDTAAVLSESGDIYTFGRNYKGALGIGSDDKFIIENTPQKIDTDIIFEKIFALRDIKGFGAIDEDNYFWIWGERPNGTIYNEPTLLDTSKRFDKDAIFVNTNEFVLKGVDNVFYKTTEDNSISSLSEIPSSAISVSIYGDFYTYVNEDLELKGSANLLKCMQSNEIYECSDENKNIFALAIDKLNEKSNTINGKDFANFSNVSIFKLDSVIKEEFEDFEDISKIDISEETGWKVKNKSDDSEIALDSFRTSYPPTNISAQDGPDDAERIDPSRILGIIKVGTEYVEKTYNLGIEYANNEVEVEFDFFEIDSWDYEKFNVELNGVNFIEDGFIHDDHEVFTDSSDTGIAVKNLVTVYTQTGENRKYNDEKYHYKLRHKLNSSGDLTVKFSTRLLVPPEPGASSDNANYNYLVQGLADESWGIDNVHVKVKETNKKFVCAMTGFASNSQMYCWGNTARSIPILSTSLYDMSKINTVNKLFITQENEKKEKMSYSQFNSIGENDSEGNLFLKFPTYIGGFDYGFYFK</sequence>
<dbReference type="SUPFAM" id="SSF50985">
    <property type="entry name" value="RCC1/BLIP-II"/>
    <property type="match status" value="1"/>
</dbReference>
<gene>
    <name evidence="2" type="ORF">LPB137_00655</name>
</gene>
<evidence type="ECO:0000313" key="3">
    <source>
        <dbReference type="Proteomes" id="UP000186074"/>
    </source>
</evidence>
<organism evidence="2 3">
    <name type="scientific">Poseidonibacter parvus</name>
    <dbReference type="NCBI Taxonomy" id="1850254"/>
    <lineage>
        <taxon>Bacteria</taxon>
        <taxon>Pseudomonadati</taxon>
        <taxon>Campylobacterota</taxon>
        <taxon>Epsilonproteobacteria</taxon>
        <taxon>Campylobacterales</taxon>
        <taxon>Arcobacteraceae</taxon>
        <taxon>Poseidonibacter</taxon>
    </lineage>
</organism>
<dbReference type="Proteomes" id="UP000186074">
    <property type="component" value="Chromosome"/>
</dbReference>
<protein>
    <submittedName>
        <fullName evidence="2">Uncharacterized protein</fullName>
    </submittedName>
</protein>
<dbReference type="OrthoDB" id="5341131at2"/>
<dbReference type="AlphaFoldDB" id="A0A1P8KIW9"/>
<dbReference type="Gene3D" id="2.130.10.30">
    <property type="entry name" value="Regulator of chromosome condensation 1/beta-lactamase-inhibitor protein II"/>
    <property type="match status" value="1"/>
</dbReference>
<name>A0A1P8KIW9_9BACT</name>
<dbReference type="STRING" id="1850254.LPB137_00655"/>
<proteinExistence type="predicted"/>
<reference evidence="2 3" key="1">
    <citation type="submission" date="2017-01" db="EMBL/GenBank/DDBJ databases">
        <title>Genome sequencing of Arcobacter sp. LPB0137.</title>
        <authorList>
            <person name="Lee G.-W."/>
            <person name="Yi H."/>
        </authorList>
    </citation>
    <scope>NUCLEOTIDE SEQUENCE [LARGE SCALE GENOMIC DNA]</scope>
    <source>
        <strain evidence="2 3">LPB0137</strain>
    </source>
</reference>
<accession>A0A1P8KIW9</accession>
<dbReference type="InterPro" id="IPR000408">
    <property type="entry name" value="Reg_chr_condens"/>
</dbReference>
<dbReference type="EMBL" id="CP019070">
    <property type="protein sequence ID" value="APW64446.1"/>
    <property type="molecule type" value="Genomic_DNA"/>
</dbReference>
<evidence type="ECO:0000313" key="2">
    <source>
        <dbReference type="EMBL" id="APW64446.1"/>
    </source>
</evidence>